<comment type="subunit">
    <text evidence="9">Homodimer.</text>
</comment>
<comment type="cofactor">
    <cofactor evidence="9">
        <name>Mg(2+)</name>
        <dbReference type="ChEBI" id="CHEBI:18420"/>
    </cofactor>
    <text evidence="9">Binds 2 magnesium ions per monomer.</text>
</comment>
<keyword evidence="3 9" id="KW-0328">Glycosyltransferase</keyword>
<dbReference type="GO" id="GO:0000287">
    <property type="term" value="F:magnesium ion binding"/>
    <property type="evidence" value="ECO:0007669"/>
    <property type="project" value="UniProtKB-UniRule"/>
</dbReference>
<keyword evidence="13" id="KW-1185">Reference proteome</keyword>
<feature type="binding site" evidence="9">
    <location>
        <position position="79"/>
    </location>
    <ligand>
        <name>5-phospho-alpha-D-ribose 1-diphosphate</name>
        <dbReference type="ChEBI" id="CHEBI:58017"/>
    </ligand>
</feature>
<organism evidence="12 13">
    <name type="scientific">Megamonas hypermegale</name>
    <dbReference type="NCBI Taxonomy" id="158847"/>
    <lineage>
        <taxon>Bacteria</taxon>
        <taxon>Bacillati</taxon>
        <taxon>Bacillota</taxon>
        <taxon>Negativicutes</taxon>
        <taxon>Selenomonadales</taxon>
        <taxon>Selenomonadaceae</taxon>
        <taxon>Megamonas</taxon>
    </lineage>
</organism>
<dbReference type="GO" id="GO:0004048">
    <property type="term" value="F:anthranilate phosphoribosyltransferase activity"/>
    <property type="evidence" value="ECO:0007669"/>
    <property type="project" value="UniProtKB-UniRule"/>
</dbReference>
<dbReference type="InterPro" id="IPR000312">
    <property type="entry name" value="Glycosyl_Trfase_fam3"/>
</dbReference>
<dbReference type="GeneID" id="78507939"/>
<dbReference type="InterPro" id="IPR036320">
    <property type="entry name" value="Glycosyl_Trfase_fam3_N_dom_sf"/>
</dbReference>
<keyword evidence="6 9" id="KW-0057">Aromatic amino acid biosynthesis</keyword>
<gene>
    <name evidence="9 12" type="primary">trpD</name>
    <name evidence="12" type="ORF">SAMEA4364220_01953</name>
</gene>
<dbReference type="PANTHER" id="PTHR43285:SF2">
    <property type="entry name" value="ANTHRANILATE PHOSPHORIBOSYLTRANSFERASE"/>
    <property type="match status" value="1"/>
</dbReference>
<feature type="binding site" evidence="9">
    <location>
        <begin position="89"/>
        <end position="92"/>
    </location>
    <ligand>
        <name>5-phospho-alpha-D-ribose 1-diphosphate</name>
        <dbReference type="ChEBI" id="CHEBI:58017"/>
    </ligand>
</feature>
<comment type="similarity">
    <text evidence="9">Belongs to the anthranilate phosphoribosyltransferase family.</text>
</comment>
<dbReference type="SUPFAM" id="SSF47648">
    <property type="entry name" value="Nucleoside phosphorylase/phosphoribosyltransferase N-terminal domain"/>
    <property type="match status" value="1"/>
</dbReference>
<evidence type="ECO:0000256" key="5">
    <source>
        <dbReference type="ARBA" id="ARBA00022822"/>
    </source>
</evidence>
<dbReference type="InterPro" id="IPR017459">
    <property type="entry name" value="Glycosyl_Trfase_fam3_N_dom"/>
</dbReference>
<feature type="domain" description="Glycosyl transferase family 3" evidence="10">
    <location>
        <begin position="72"/>
        <end position="323"/>
    </location>
</feature>
<keyword evidence="9" id="KW-0460">Magnesium</keyword>
<dbReference type="Pfam" id="PF02885">
    <property type="entry name" value="Glycos_trans_3N"/>
    <property type="match status" value="1"/>
</dbReference>
<dbReference type="UniPathway" id="UPA00035">
    <property type="reaction ID" value="UER00041"/>
</dbReference>
<evidence type="ECO:0000256" key="4">
    <source>
        <dbReference type="ARBA" id="ARBA00022679"/>
    </source>
</evidence>
<evidence type="ECO:0000259" key="10">
    <source>
        <dbReference type="Pfam" id="PF00591"/>
    </source>
</evidence>
<feature type="binding site" evidence="9">
    <location>
        <position position="87"/>
    </location>
    <ligand>
        <name>5-phospho-alpha-D-ribose 1-diphosphate</name>
        <dbReference type="ChEBI" id="CHEBI:58017"/>
    </ligand>
</feature>
<dbReference type="FunFam" id="3.40.1030.10:FF:000002">
    <property type="entry name" value="Anthranilate phosphoribosyltransferase"/>
    <property type="match status" value="1"/>
</dbReference>
<dbReference type="GO" id="GO:0005829">
    <property type="term" value="C:cytosol"/>
    <property type="evidence" value="ECO:0007669"/>
    <property type="project" value="TreeGrafter"/>
</dbReference>
<name>A0A239U2S2_9FIRM</name>
<feature type="domain" description="Glycosyl transferase family 3 N-terminal" evidence="11">
    <location>
        <begin position="3"/>
        <end position="65"/>
    </location>
</feature>
<keyword evidence="5 9" id="KW-0822">Tryptophan biosynthesis</keyword>
<protein>
    <recommendedName>
        <fullName evidence="9">Anthranilate phosphoribosyltransferase</fullName>
        <ecNumber evidence="9">2.4.2.18</ecNumber>
    </recommendedName>
</protein>
<evidence type="ECO:0000259" key="11">
    <source>
        <dbReference type="Pfam" id="PF02885"/>
    </source>
</evidence>
<dbReference type="Pfam" id="PF00591">
    <property type="entry name" value="Glycos_transf_3"/>
    <property type="match status" value="1"/>
</dbReference>
<feature type="binding site" evidence="9">
    <location>
        <position position="165"/>
    </location>
    <ligand>
        <name>anthranilate</name>
        <dbReference type="ChEBI" id="CHEBI:16567"/>
        <label>2</label>
    </ligand>
</feature>
<dbReference type="eggNOG" id="COG0547">
    <property type="taxonomic scope" value="Bacteria"/>
</dbReference>
<comment type="catalytic activity">
    <reaction evidence="7 9">
        <text>N-(5-phospho-beta-D-ribosyl)anthranilate + diphosphate = 5-phospho-alpha-D-ribose 1-diphosphate + anthranilate</text>
        <dbReference type="Rhea" id="RHEA:11768"/>
        <dbReference type="ChEBI" id="CHEBI:16567"/>
        <dbReference type="ChEBI" id="CHEBI:18277"/>
        <dbReference type="ChEBI" id="CHEBI:33019"/>
        <dbReference type="ChEBI" id="CHEBI:58017"/>
        <dbReference type="EC" id="2.4.2.18"/>
    </reaction>
</comment>
<evidence type="ECO:0000256" key="1">
    <source>
        <dbReference type="ARBA" id="ARBA00004907"/>
    </source>
</evidence>
<dbReference type="Gene3D" id="1.20.970.10">
    <property type="entry name" value="Transferase, Pyrimidine Nucleoside Phosphorylase, Chain C"/>
    <property type="match status" value="1"/>
</dbReference>
<feature type="binding site" evidence="9">
    <location>
        <begin position="107"/>
        <end position="115"/>
    </location>
    <ligand>
        <name>5-phospho-alpha-D-ribose 1-diphosphate</name>
        <dbReference type="ChEBI" id="CHEBI:58017"/>
    </ligand>
</feature>
<dbReference type="RefSeq" id="WP_027889106.1">
    <property type="nucleotide sequence ID" value="NZ_LT906446.1"/>
</dbReference>
<feature type="binding site" evidence="9">
    <location>
        <position position="225"/>
    </location>
    <ligand>
        <name>Mg(2+)</name>
        <dbReference type="ChEBI" id="CHEBI:18420"/>
        <label>1</label>
    </ligand>
</feature>
<evidence type="ECO:0000313" key="13">
    <source>
        <dbReference type="Proteomes" id="UP000215383"/>
    </source>
</evidence>
<sequence>MIKEAIYDVINGKNLDFSTAKQAMQEIMEGKATNAQIGGFLTALRLKGETIDEITAFAQAMQEKCSTVKHSQDVFEIVGTGGDEANTFNISTTAGFVIASADVQVAKHGNRSVSSKCGAADCLEALGTNLNLNASQNTQMLNKTGMCFMFAPLYHASMKYAAPVRRELGVRTVFNILGPLGNPAGATMQLMGVYSEELVEPLAQVLANLGIKRGAVVFGYDGLDEITACNKTLVCEINNGKLEVYTLDPKDYGMDYAKSEELVGGDKFINAQITRNILLGEKGAKRNAVLLNAGMSLHLAKPDLSIADGIKLAQNLIDSGKAYKQMEQFIKYSNEVA</sequence>
<comment type="caution">
    <text evidence="9">Lacks conserved residue(s) required for the propagation of feature annotation.</text>
</comment>
<evidence type="ECO:0000256" key="7">
    <source>
        <dbReference type="ARBA" id="ARBA00052328"/>
    </source>
</evidence>
<evidence type="ECO:0000256" key="6">
    <source>
        <dbReference type="ARBA" id="ARBA00023141"/>
    </source>
</evidence>
<dbReference type="HAMAP" id="MF_00211">
    <property type="entry name" value="TrpD"/>
    <property type="match status" value="1"/>
</dbReference>
<dbReference type="EMBL" id="LT906446">
    <property type="protein sequence ID" value="SNV04256.1"/>
    <property type="molecule type" value="Genomic_DNA"/>
</dbReference>
<comment type="function">
    <text evidence="9">Catalyzes the transfer of the phosphoribosyl group of 5-phosphorylribose-1-pyrophosphate (PRPP) to anthranilate to yield N-(5'-phosphoribosyl)-anthranilate (PRA).</text>
</comment>
<evidence type="ECO:0000256" key="2">
    <source>
        <dbReference type="ARBA" id="ARBA00022605"/>
    </source>
</evidence>
<feature type="binding site" evidence="9">
    <location>
        <position position="119"/>
    </location>
    <ligand>
        <name>5-phospho-alpha-D-ribose 1-diphosphate</name>
        <dbReference type="ChEBI" id="CHEBI:58017"/>
    </ligand>
</feature>
<evidence type="ECO:0000256" key="8">
    <source>
        <dbReference type="ARBA" id="ARBA00061188"/>
    </source>
</evidence>
<reference evidence="12 13" key="1">
    <citation type="submission" date="2017-06" db="EMBL/GenBank/DDBJ databases">
        <authorList>
            <consortium name="Pathogen Informatics"/>
        </authorList>
    </citation>
    <scope>NUCLEOTIDE SEQUENCE [LARGE SCALE GENOMIC DNA]</scope>
    <source>
        <strain evidence="12 13">NCTC10570</strain>
    </source>
</reference>
<evidence type="ECO:0000256" key="3">
    <source>
        <dbReference type="ARBA" id="ARBA00022676"/>
    </source>
</evidence>
<dbReference type="InterPro" id="IPR005940">
    <property type="entry name" value="Anthranilate_Pribosyl_Tfrase"/>
</dbReference>
<keyword evidence="9" id="KW-0479">Metal-binding</keyword>
<feature type="binding site" evidence="9">
    <location>
        <position position="225"/>
    </location>
    <ligand>
        <name>Mg(2+)</name>
        <dbReference type="ChEBI" id="CHEBI:18420"/>
        <label>2</label>
    </ligand>
</feature>
<feature type="binding site" evidence="9">
    <location>
        <position position="110"/>
    </location>
    <ligand>
        <name>anthranilate</name>
        <dbReference type="ChEBI" id="CHEBI:16567"/>
        <label>1</label>
    </ligand>
</feature>
<dbReference type="AlphaFoldDB" id="A0A239U2S2"/>
<proteinExistence type="inferred from homology"/>
<evidence type="ECO:0000256" key="9">
    <source>
        <dbReference type="HAMAP-Rule" id="MF_00211"/>
    </source>
</evidence>
<feature type="binding site" evidence="9">
    <location>
        <position position="91"/>
    </location>
    <ligand>
        <name>Mg(2+)</name>
        <dbReference type="ChEBI" id="CHEBI:18420"/>
        <label>1</label>
    </ligand>
</feature>
<dbReference type="Gene3D" id="3.40.1030.10">
    <property type="entry name" value="Nucleoside phosphorylase/phosphoribosyltransferase catalytic domain"/>
    <property type="match status" value="1"/>
</dbReference>
<accession>A0A239U2S2</accession>
<dbReference type="EC" id="2.4.2.18" evidence="9"/>
<evidence type="ECO:0000313" key="12">
    <source>
        <dbReference type="EMBL" id="SNV04256.1"/>
    </source>
</evidence>
<feature type="binding site" evidence="9">
    <location>
        <begin position="82"/>
        <end position="83"/>
    </location>
    <ligand>
        <name>5-phospho-alpha-D-ribose 1-diphosphate</name>
        <dbReference type="ChEBI" id="CHEBI:58017"/>
    </ligand>
</feature>
<dbReference type="SUPFAM" id="SSF52418">
    <property type="entry name" value="Nucleoside phosphorylase/phosphoribosyltransferase catalytic domain"/>
    <property type="match status" value="1"/>
</dbReference>
<comment type="pathway">
    <text evidence="1 9">Amino-acid biosynthesis; L-tryptophan biosynthesis; L-tryptophan from chorismate: step 2/5.</text>
</comment>
<dbReference type="GO" id="GO:0000162">
    <property type="term" value="P:L-tryptophan biosynthetic process"/>
    <property type="evidence" value="ECO:0007669"/>
    <property type="project" value="UniProtKB-UniRule"/>
</dbReference>
<feature type="binding site" evidence="9">
    <location>
        <position position="79"/>
    </location>
    <ligand>
        <name>anthranilate</name>
        <dbReference type="ChEBI" id="CHEBI:16567"/>
        <label>1</label>
    </ligand>
</feature>
<dbReference type="PANTHER" id="PTHR43285">
    <property type="entry name" value="ANTHRANILATE PHOSPHORIBOSYLTRANSFERASE"/>
    <property type="match status" value="1"/>
</dbReference>
<dbReference type="InterPro" id="IPR035902">
    <property type="entry name" value="Nuc_phospho_transferase"/>
</dbReference>
<comment type="similarity">
    <text evidence="8">In the C-terminal section; belongs to the anthranilate phosphoribosyltransferase family.</text>
</comment>
<feature type="binding site" evidence="9">
    <location>
        <position position="224"/>
    </location>
    <ligand>
        <name>Mg(2+)</name>
        <dbReference type="ChEBI" id="CHEBI:18420"/>
        <label>2</label>
    </ligand>
</feature>
<dbReference type="NCBIfam" id="TIGR01245">
    <property type="entry name" value="trpD"/>
    <property type="match status" value="1"/>
</dbReference>
<keyword evidence="4 9" id="KW-0808">Transferase</keyword>
<keyword evidence="2 9" id="KW-0028">Amino-acid biosynthesis</keyword>
<dbReference type="Proteomes" id="UP000215383">
    <property type="component" value="Chromosome 1"/>
</dbReference>